<dbReference type="PANTHER" id="PTHR34376">
    <property type="entry name" value="SERINE PROTEASE INHIBITOR, KAZAL-TYPE FAMILY PROTEIN"/>
    <property type="match status" value="1"/>
</dbReference>
<evidence type="ECO:0000313" key="3">
    <source>
        <dbReference type="Proteomes" id="UP000428333"/>
    </source>
</evidence>
<dbReference type="Gene3D" id="3.30.60.30">
    <property type="match status" value="1"/>
</dbReference>
<name>A0A6A4M8C2_9ERIC</name>
<dbReference type="Proteomes" id="UP000428333">
    <property type="component" value="Linkage Group LG02"/>
</dbReference>
<keyword evidence="1" id="KW-0732">Signal</keyword>
<dbReference type="AlphaFoldDB" id="A0A6A4M8C2"/>
<accession>A0A6A4M8C2</accession>
<feature type="non-terminal residue" evidence="2">
    <location>
        <position position="1"/>
    </location>
</feature>
<proteinExistence type="predicted"/>
<feature type="signal peptide" evidence="1">
    <location>
        <begin position="1"/>
        <end position="24"/>
    </location>
</feature>
<dbReference type="PANTHER" id="PTHR34376:SF2">
    <property type="entry name" value="SERINE PROTEASE INHIBITOR, KAZAL-TYPE FAMILY PROTEIN"/>
    <property type="match status" value="1"/>
</dbReference>
<organism evidence="2 3">
    <name type="scientific">Rhododendron williamsianum</name>
    <dbReference type="NCBI Taxonomy" id="262921"/>
    <lineage>
        <taxon>Eukaryota</taxon>
        <taxon>Viridiplantae</taxon>
        <taxon>Streptophyta</taxon>
        <taxon>Embryophyta</taxon>
        <taxon>Tracheophyta</taxon>
        <taxon>Spermatophyta</taxon>
        <taxon>Magnoliopsida</taxon>
        <taxon>eudicotyledons</taxon>
        <taxon>Gunneridae</taxon>
        <taxon>Pentapetalae</taxon>
        <taxon>asterids</taxon>
        <taxon>Ericales</taxon>
        <taxon>Ericaceae</taxon>
        <taxon>Ericoideae</taxon>
        <taxon>Rhodoreae</taxon>
        <taxon>Rhododendron</taxon>
    </lineage>
</organism>
<keyword evidence="3" id="KW-1185">Reference proteome</keyword>
<evidence type="ECO:0000256" key="1">
    <source>
        <dbReference type="SAM" id="SignalP"/>
    </source>
</evidence>
<dbReference type="OrthoDB" id="1916993at2759"/>
<feature type="chain" id="PRO_5025413367" description="Kazal-like domain-containing protein" evidence="1">
    <location>
        <begin position="25"/>
        <end position="172"/>
    </location>
</feature>
<reference evidence="2 3" key="1">
    <citation type="journal article" date="2019" name="Genome Biol. Evol.">
        <title>The Rhododendron genome and chromosomal organization provide insight into shared whole-genome duplications across the heath family (Ericaceae).</title>
        <authorList>
            <person name="Soza V.L."/>
            <person name="Lindsley D."/>
            <person name="Waalkes A."/>
            <person name="Ramage E."/>
            <person name="Patwardhan R.P."/>
            <person name="Burton J.N."/>
            <person name="Adey A."/>
            <person name="Kumar A."/>
            <person name="Qiu R."/>
            <person name="Shendure J."/>
            <person name="Hall B."/>
        </authorList>
    </citation>
    <scope>NUCLEOTIDE SEQUENCE [LARGE SCALE GENOMIC DNA]</scope>
    <source>
        <strain evidence="2">RSF 1966-606</strain>
    </source>
</reference>
<sequence>MSPLKNVWFSVSLLVLVFVLCVRSHPDDSSVIRLPGGDEASVGGGDLCGGNEAPASCPVNCFRTDPVCGANGVTYWCGCADARCAGTRVAKLGFCEVGNGGSGSLSVPTSKHIAEVEETPKSNATGRGLLGHYGGDNSQVDSSCGVAVNHLIGMKFRMQTVDVDNSSRQMYR</sequence>
<evidence type="ECO:0000313" key="2">
    <source>
        <dbReference type="EMBL" id="KAE9464631.1"/>
    </source>
</evidence>
<evidence type="ECO:0008006" key="4">
    <source>
        <dbReference type="Google" id="ProtNLM"/>
    </source>
</evidence>
<gene>
    <name evidence="2" type="ORF">C3L33_03428</name>
</gene>
<protein>
    <recommendedName>
        <fullName evidence="4">Kazal-like domain-containing protein</fullName>
    </recommendedName>
</protein>
<dbReference type="EMBL" id="QEFC01000329">
    <property type="protein sequence ID" value="KAE9464631.1"/>
    <property type="molecule type" value="Genomic_DNA"/>
</dbReference>
<comment type="caution">
    <text evidence="2">The sequence shown here is derived from an EMBL/GenBank/DDBJ whole genome shotgun (WGS) entry which is preliminary data.</text>
</comment>